<keyword evidence="4 6" id="KW-1133">Transmembrane helix</keyword>
<evidence type="ECO:0000313" key="7">
    <source>
        <dbReference type="EMBL" id="OAQ21227.1"/>
    </source>
</evidence>
<dbReference type="PANTHER" id="PTHR30482">
    <property type="entry name" value="HIGH-AFFINITY BRANCHED-CHAIN AMINO ACID TRANSPORT SYSTEM PERMEASE"/>
    <property type="match status" value="1"/>
</dbReference>
<keyword evidence="5 6" id="KW-0472">Membrane</keyword>
<evidence type="ECO:0000313" key="8">
    <source>
        <dbReference type="Proteomes" id="UP000078390"/>
    </source>
</evidence>
<comment type="subcellular location">
    <subcellularLocation>
        <location evidence="1">Cell membrane</location>
        <topology evidence="1">Multi-pass membrane protein</topology>
    </subcellularLocation>
</comment>
<keyword evidence="2" id="KW-1003">Cell membrane</keyword>
<dbReference type="OrthoDB" id="9780757at2"/>
<evidence type="ECO:0000256" key="6">
    <source>
        <dbReference type="SAM" id="Phobius"/>
    </source>
</evidence>
<evidence type="ECO:0000256" key="1">
    <source>
        <dbReference type="ARBA" id="ARBA00004651"/>
    </source>
</evidence>
<feature type="transmembrane region" description="Helical" evidence="6">
    <location>
        <begin position="80"/>
        <end position="100"/>
    </location>
</feature>
<dbReference type="AlphaFoldDB" id="A0A179D592"/>
<proteinExistence type="predicted"/>
<feature type="transmembrane region" description="Helical" evidence="6">
    <location>
        <begin position="28"/>
        <end position="47"/>
    </location>
</feature>
<dbReference type="CDD" id="cd06581">
    <property type="entry name" value="TM_PBP1_LivM_like"/>
    <property type="match status" value="1"/>
</dbReference>
<gene>
    <name evidence="7" type="ORF">TDIS_0447</name>
</gene>
<dbReference type="PANTHER" id="PTHR30482:SF18">
    <property type="entry name" value="BRANCHED AMINO ACID TRANSPORT SYSTEM PERMEASE"/>
    <property type="match status" value="1"/>
</dbReference>
<evidence type="ECO:0000256" key="4">
    <source>
        <dbReference type="ARBA" id="ARBA00022989"/>
    </source>
</evidence>
<evidence type="ECO:0000256" key="5">
    <source>
        <dbReference type="ARBA" id="ARBA00023136"/>
    </source>
</evidence>
<organism evidence="7 8">
    <name type="scientific">Thermosulfurimonas dismutans</name>
    <dbReference type="NCBI Taxonomy" id="999894"/>
    <lineage>
        <taxon>Bacteria</taxon>
        <taxon>Pseudomonadati</taxon>
        <taxon>Thermodesulfobacteriota</taxon>
        <taxon>Thermodesulfobacteria</taxon>
        <taxon>Thermodesulfobacteriales</taxon>
        <taxon>Thermodesulfobacteriaceae</taxon>
        <taxon>Thermosulfurimonas</taxon>
    </lineage>
</organism>
<dbReference type="Proteomes" id="UP000078390">
    <property type="component" value="Unassembled WGS sequence"/>
</dbReference>
<dbReference type="EMBL" id="LWLG01000002">
    <property type="protein sequence ID" value="OAQ21227.1"/>
    <property type="molecule type" value="Genomic_DNA"/>
</dbReference>
<dbReference type="STRING" id="999894.TDIS_0447"/>
<name>A0A179D592_9BACT</name>
<dbReference type="GO" id="GO:0015658">
    <property type="term" value="F:branched-chain amino acid transmembrane transporter activity"/>
    <property type="evidence" value="ECO:0007669"/>
    <property type="project" value="InterPro"/>
</dbReference>
<feature type="transmembrane region" description="Helical" evidence="6">
    <location>
        <begin position="107"/>
        <end position="125"/>
    </location>
</feature>
<dbReference type="GO" id="GO:0005886">
    <property type="term" value="C:plasma membrane"/>
    <property type="evidence" value="ECO:0007669"/>
    <property type="project" value="UniProtKB-SubCell"/>
</dbReference>
<protein>
    <submittedName>
        <fullName evidence="7">Branched-chain amino acid transport system permease protein LivM</fullName>
    </submittedName>
</protein>
<feature type="transmembrane region" description="Helical" evidence="6">
    <location>
        <begin position="54"/>
        <end position="74"/>
    </location>
</feature>
<sequence length="312" mass="33921">MRWEYLKILVLALVVWGVSFWVRNDYIFNVLTMTGLQALVVLGLSLLMGYAGQVSLGHAAFYGLGAYTTGILSAKYGLSPIWGILLAQGLTLTVAFLIGLPSLKLRGHYLAVATLGFGVIVEVIFKESVNLTGGPSGLVGIAPLSLGTYTLTSFKGYYLLVWSVLLFFLLLALHLVHSPIGRILLALHDSEPALRSLGYNIHRLKLGIFLFSASLAALAGSLYAHFVTFISPYSFTFLHSVAFVTMVVIGGIASLWGALGGAVFLSILPEVLSHFEDYEVVIFGMILILVMIFTPEGLISGLERRLWRFAKS</sequence>
<feature type="transmembrane region" description="Helical" evidence="6">
    <location>
        <begin position="158"/>
        <end position="177"/>
    </location>
</feature>
<feature type="transmembrane region" description="Helical" evidence="6">
    <location>
        <begin position="206"/>
        <end position="229"/>
    </location>
</feature>
<dbReference type="Pfam" id="PF02653">
    <property type="entry name" value="BPD_transp_2"/>
    <property type="match status" value="1"/>
</dbReference>
<dbReference type="RefSeq" id="WP_068668884.1">
    <property type="nucleotide sequence ID" value="NZ_LWLG01000002.1"/>
</dbReference>
<feature type="transmembrane region" description="Helical" evidence="6">
    <location>
        <begin position="5"/>
        <end position="22"/>
    </location>
</feature>
<keyword evidence="8" id="KW-1185">Reference proteome</keyword>
<reference evidence="7 8" key="1">
    <citation type="submission" date="2016-04" db="EMBL/GenBank/DDBJ databases">
        <title>Genome analysis of Thermosulfurimonas dismutans, the first thermophilic sulfur-disproportionating bacterium of the phylum Thermodesulfobacteria.</title>
        <authorList>
            <person name="Mardanov A.V."/>
            <person name="Beletsky A.V."/>
            <person name="Kadnikov V.V."/>
            <person name="Slobodkin A.I."/>
            <person name="Ravin N.V."/>
        </authorList>
    </citation>
    <scope>NUCLEOTIDE SEQUENCE [LARGE SCALE GENOMIC DNA]</scope>
    <source>
        <strain evidence="7 8">S95</strain>
    </source>
</reference>
<feature type="transmembrane region" description="Helical" evidence="6">
    <location>
        <begin position="131"/>
        <end position="151"/>
    </location>
</feature>
<accession>A0A179D592</accession>
<keyword evidence="3 6" id="KW-0812">Transmembrane</keyword>
<dbReference type="InterPro" id="IPR001851">
    <property type="entry name" value="ABC_transp_permease"/>
</dbReference>
<dbReference type="InterPro" id="IPR043428">
    <property type="entry name" value="LivM-like"/>
</dbReference>
<evidence type="ECO:0000256" key="2">
    <source>
        <dbReference type="ARBA" id="ARBA00022475"/>
    </source>
</evidence>
<feature type="transmembrane region" description="Helical" evidence="6">
    <location>
        <begin position="241"/>
        <end position="268"/>
    </location>
</feature>
<evidence type="ECO:0000256" key="3">
    <source>
        <dbReference type="ARBA" id="ARBA00022692"/>
    </source>
</evidence>
<dbReference type="PATRIC" id="fig|999894.6.peg.449"/>
<feature type="transmembrane region" description="Helical" evidence="6">
    <location>
        <begin position="280"/>
        <end position="302"/>
    </location>
</feature>
<comment type="caution">
    <text evidence="7">The sequence shown here is derived from an EMBL/GenBank/DDBJ whole genome shotgun (WGS) entry which is preliminary data.</text>
</comment>